<protein>
    <submittedName>
        <fullName evidence="2">Uncharacterized protein</fullName>
    </submittedName>
</protein>
<keyword evidence="3" id="KW-1185">Reference proteome</keyword>
<comment type="caution">
    <text evidence="2">The sequence shown here is derived from an EMBL/GenBank/DDBJ whole genome shotgun (WGS) entry which is preliminary data.</text>
</comment>
<organism evidence="2 3">
    <name type="scientific">Lithospermum erythrorhizon</name>
    <name type="common">Purple gromwell</name>
    <name type="synonym">Lithospermum officinale var. erythrorhizon</name>
    <dbReference type="NCBI Taxonomy" id="34254"/>
    <lineage>
        <taxon>Eukaryota</taxon>
        <taxon>Viridiplantae</taxon>
        <taxon>Streptophyta</taxon>
        <taxon>Embryophyta</taxon>
        <taxon>Tracheophyta</taxon>
        <taxon>Spermatophyta</taxon>
        <taxon>Magnoliopsida</taxon>
        <taxon>eudicotyledons</taxon>
        <taxon>Gunneridae</taxon>
        <taxon>Pentapetalae</taxon>
        <taxon>asterids</taxon>
        <taxon>lamiids</taxon>
        <taxon>Boraginales</taxon>
        <taxon>Boraginaceae</taxon>
        <taxon>Boraginoideae</taxon>
        <taxon>Lithospermeae</taxon>
        <taxon>Lithospermum</taxon>
    </lineage>
</organism>
<gene>
    <name evidence="2" type="ORF">LIER_20554</name>
</gene>
<dbReference type="EMBL" id="BAABME010005236">
    <property type="protein sequence ID" value="GAA0165055.1"/>
    <property type="molecule type" value="Genomic_DNA"/>
</dbReference>
<sequence length="309" mass="34096">MDLQQVEGVKVADVARMNARGQVCDQAGRQGRNDGPHKDRGIAPALLEKEHKQDDNKYEQIVGHKVQHRVSREVDSDGTEFGKATDVLELHKGFGKNGNIQQVEKQGSPTLVLQQNSSRNGISETTCRSLSTLDNVDVRRGGNSIGPAGKIIDLVSMNNTSLVEWDVNPFIKYIDSLKQQFENADSATIARIAESPSTKAFLKNQFEHHFVEEDNALSMDCDVVDKPDFPQQQKTTNMVSPLEEKDKGPLVTILPKLCYEQVHQAWSTTVQVAQLGEGPGIVTTALLQLKDQGRLTNLRGQGLPFDDKG</sequence>
<evidence type="ECO:0000256" key="1">
    <source>
        <dbReference type="SAM" id="MobiDB-lite"/>
    </source>
</evidence>
<evidence type="ECO:0000313" key="3">
    <source>
        <dbReference type="Proteomes" id="UP001454036"/>
    </source>
</evidence>
<name>A0AAV3QLY1_LITER</name>
<accession>A0AAV3QLY1</accession>
<reference evidence="2 3" key="1">
    <citation type="submission" date="2024-01" db="EMBL/GenBank/DDBJ databases">
        <title>The complete chloroplast genome sequence of Lithospermum erythrorhizon: insights into the phylogenetic relationship among Boraginaceae species and the maternal lineages of purple gromwells.</title>
        <authorList>
            <person name="Okada T."/>
            <person name="Watanabe K."/>
        </authorList>
    </citation>
    <scope>NUCLEOTIDE SEQUENCE [LARGE SCALE GENOMIC DNA]</scope>
</reference>
<dbReference type="Proteomes" id="UP001454036">
    <property type="component" value="Unassembled WGS sequence"/>
</dbReference>
<evidence type="ECO:0000313" key="2">
    <source>
        <dbReference type="EMBL" id="GAA0165055.1"/>
    </source>
</evidence>
<feature type="region of interest" description="Disordered" evidence="1">
    <location>
        <begin position="22"/>
        <end position="41"/>
    </location>
</feature>
<proteinExistence type="predicted"/>
<feature type="compositionally biased region" description="Basic and acidic residues" evidence="1">
    <location>
        <begin position="31"/>
        <end position="41"/>
    </location>
</feature>
<dbReference type="AlphaFoldDB" id="A0AAV3QLY1"/>